<organism evidence="1">
    <name type="scientific">marine sediment metagenome</name>
    <dbReference type="NCBI Taxonomy" id="412755"/>
    <lineage>
        <taxon>unclassified sequences</taxon>
        <taxon>metagenomes</taxon>
        <taxon>ecological metagenomes</taxon>
    </lineage>
</organism>
<accession>A0A0F9CVZ7</accession>
<comment type="caution">
    <text evidence="1">The sequence shown here is derived from an EMBL/GenBank/DDBJ whole genome shotgun (WGS) entry which is preliminary data.</text>
</comment>
<reference evidence="1" key="1">
    <citation type="journal article" date="2015" name="Nature">
        <title>Complex archaea that bridge the gap between prokaryotes and eukaryotes.</title>
        <authorList>
            <person name="Spang A."/>
            <person name="Saw J.H."/>
            <person name="Jorgensen S.L."/>
            <person name="Zaremba-Niedzwiedzka K."/>
            <person name="Martijn J."/>
            <person name="Lind A.E."/>
            <person name="van Eijk R."/>
            <person name="Schleper C."/>
            <person name="Guy L."/>
            <person name="Ettema T.J."/>
        </authorList>
    </citation>
    <scope>NUCLEOTIDE SEQUENCE</scope>
</reference>
<proteinExistence type="predicted"/>
<evidence type="ECO:0000313" key="1">
    <source>
        <dbReference type="EMBL" id="KKL53538.1"/>
    </source>
</evidence>
<dbReference type="AlphaFoldDB" id="A0A0F9CVZ7"/>
<gene>
    <name evidence="1" type="ORF">LCGC14_2274430</name>
</gene>
<protein>
    <submittedName>
        <fullName evidence="1">Uncharacterized protein</fullName>
    </submittedName>
</protein>
<dbReference type="EMBL" id="LAZR01031512">
    <property type="protein sequence ID" value="KKL53538.1"/>
    <property type="molecule type" value="Genomic_DNA"/>
</dbReference>
<name>A0A0F9CVZ7_9ZZZZ</name>
<sequence>MTQELITAEDLRHHIAVFVGIYGDRLDDANIELLTAHLHGNLAMIAQARLDKRLEAGEELRDKAEEYYSTPEDWRVRRALRTALDAYEEVAPDA</sequence>